<evidence type="ECO:0000313" key="6">
    <source>
        <dbReference type="Proteomes" id="UP000199564"/>
    </source>
</evidence>
<dbReference type="PANTHER" id="PTHR43280">
    <property type="entry name" value="ARAC-FAMILY TRANSCRIPTIONAL REGULATOR"/>
    <property type="match status" value="1"/>
</dbReference>
<dbReference type="PANTHER" id="PTHR43280:SF28">
    <property type="entry name" value="HTH-TYPE TRANSCRIPTIONAL ACTIVATOR RHAS"/>
    <property type="match status" value="1"/>
</dbReference>
<keyword evidence="3" id="KW-0804">Transcription</keyword>
<keyword evidence="2" id="KW-0238">DNA-binding</keyword>
<dbReference type="GO" id="GO:0043565">
    <property type="term" value="F:sequence-specific DNA binding"/>
    <property type="evidence" value="ECO:0007669"/>
    <property type="project" value="InterPro"/>
</dbReference>
<accession>A0A1I5H1C7</accession>
<dbReference type="InterPro" id="IPR009057">
    <property type="entry name" value="Homeodomain-like_sf"/>
</dbReference>
<evidence type="ECO:0000256" key="3">
    <source>
        <dbReference type="ARBA" id="ARBA00023163"/>
    </source>
</evidence>
<protein>
    <submittedName>
        <fullName evidence="5">Transcriptional regulator, AraC family</fullName>
    </submittedName>
</protein>
<feature type="domain" description="HTH araC/xylS-type" evidence="4">
    <location>
        <begin position="64"/>
        <end position="168"/>
    </location>
</feature>
<evidence type="ECO:0000313" key="5">
    <source>
        <dbReference type="EMBL" id="SFO41836.1"/>
    </source>
</evidence>
<dbReference type="Pfam" id="PF12833">
    <property type="entry name" value="HTH_18"/>
    <property type="match status" value="1"/>
</dbReference>
<dbReference type="AlphaFoldDB" id="A0A1I5H1C7"/>
<dbReference type="Gene3D" id="1.10.10.60">
    <property type="entry name" value="Homeodomain-like"/>
    <property type="match status" value="1"/>
</dbReference>
<keyword evidence="6" id="KW-1185">Reference proteome</keyword>
<organism evidence="5 6">
    <name type="scientific">Algoriphagus ornithinivorans</name>
    <dbReference type="NCBI Taxonomy" id="226506"/>
    <lineage>
        <taxon>Bacteria</taxon>
        <taxon>Pseudomonadati</taxon>
        <taxon>Bacteroidota</taxon>
        <taxon>Cytophagia</taxon>
        <taxon>Cytophagales</taxon>
        <taxon>Cyclobacteriaceae</taxon>
        <taxon>Algoriphagus</taxon>
    </lineage>
</organism>
<dbReference type="PROSITE" id="PS01124">
    <property type="entry name" value="HTH_ARAC_FAMILY_2"/>
    <property type="match status" value="1"/>
</dbReference>
<dbReference type="GO" id="GO:0003700">
    <property type="term" value="F:DNA-binding transcription factor activity"/>
    <property type="evidence" value="ECO:0007669"/>
    <property type="project" value="InterPro"/>
</dbReference>
<dbReference type="EMBL" id="FOVW01000006">
    <property type="protein sequence ID" value="SFO41836.1"/>
    <property type="molecule type" value="Genomic_DNA"/>
</dbReference>
<dbReference type="Proteomes" id="UP000199564">
    <property type="component" value="Unassembled WGS sequence"/>
</dbReference>
<evidence type="ECO:0000256" key="2">
    <source>
        <dbReference type="ARBA" id="ARBA00023125"/>
    </source>
</evidence>
<keyword evidence="1" id="KW-0805">Transcription regulation</keyword>
<dbReference type="SUPFAM" id="SSF46689">
    <property type="entry name" value="Homeodomain-like"/>
    <property type="match status" value="1"/>
</dbReference>
<dbReference type="InterPro" id="IPR018060">
    <property type="entry name" value="HTH_AraC"/>
</dbReference>
<name>A0A1I5H1C7_9BACT</name>
<gene>
    <name evidence="5" type="ORF">SAMN04488519_106208</name>
</gene>
<proteinExistence type="predicted"/>
<evidence type="ECO:0000259" key="4">
    <source>
        <dbReference type="PROSITE" id="PS01124"/>
    </source>
</evidence>
<dbReference type="SMART" id="SM00342">
    <property type="entry name" value="HTH_ARAC"/>
    <property type="match status" value="1"/>
</dbReference>
<evidence type="ECO:0000256" key="1">
    <source>
        <dbReference type="ARBA" id="ARBA00023015"/>
    </source>
</evidence>
<sequence>MVCHRCIEAVKSLLQEHHIPFSSIQLGTVTLDSEISTSSKNQLAGDLSGLGFELLEEPKSILISKIKAIIIKEIQQAEGERKVNFSQLISSGLQHDYSYLSRLFSLVEGITIEKYISKQKIEKVKELLSYEELNLSEIAYQLDYSSSSYLSSQFKKETGMSPSEFKNSRKISRVSLDSI</sequence>
<reference evidence="6" key="1">
    <citation type="submission" date="2016-10" db="EMBL/GenBank/DDBJ databases">
        <authorList>
            <person name="Varghese N."/>
            <person name="Submissions S."/>
        </authorList>
    </citation>
    <scope>NUCLEOTIDE SEQUENCE [LARGE SCALE GENOMIC DNA]</scope>
    <source>
        <strain evidence="6">DSM 15282</strain>
    </source>
</reference>
<dbReference type="STRING" id="226506.SAMN04488519_106208"/>